<dbReference type="GeneID" id="101851923"/>
<dbReference type="PANTHER" id="PTHR11091:SF0">
    <property type="entry name" value="MALATE DEHYDROGENASE"/>
    <property type="match status" value="1"/>
</dbReference>
<gene>
    <name evidence="4" type="primary">LOC101851923</name>
</gene>
<dbReference type="InterPro" id="IPR003767">
    <property type="entry name" value="Malate/L-lactate_DH-like"/>
</dbReference>
<evidence type="ECO:0000313" key="4">
    <source>
        <dbReference type="RefSeq" id="XP_035829865.1"/>
    </source>
</evidence>
<sequence>MSSSSDADTDTTVIVPVENLRAFTERVIVKAGAKPAHAEALAELIVAADHRGHFSHGLNRLDYYVDDIARGVNAVDKEPEITKQGPSTALVNGNNCIGPVVGKMCIDLAIEKAKSSGVGWVCASGSNHFGIAGWYSIRAMQQGLIGMAFCNTSPNMVHPRGKERVLGTNPISVAAKGEQGDEFVLDMATTAVAQGKVEIKDRLGQQIPVGWGMDANGKLSTDTKEILYSGGLCPLGGAEETSGYKGFGLGMMVELFCGILSGSNFGTGVRKWTNTGFESEANLGQCFVAIDPSAFAPGFEGRLSELVKMVKTSEPAEGQTDLLVAGDPERAHIELCERLGGIPYHRKQIDFADFVADKYSVDRLVTS</sequence>
<keyword evidence="3" id="KW-1185">Reference proteome</keyword>
<organism evidence="3 4">
    <name type="scientific">Aplysia californica</name>
    <name type="common">California sea hare</name>
    <dbReference type="NCBI Taxonomy" id="6500"/>
    <lineage>
        <taxon>Eukaryota</taxon>
        <taxon>Metazoa</taxon>
        <taxon>Spiralia</taxon>
        <taxon>Lophotrochozoa</taxon>
        <taxon>Mollusca</taxon>
        <taxon>Gastropoda</taxon>
        <taxon>Heterobranchia</taxon>
        <taxon>Euthyneura</taxon>
        <taxon>Tectipleura</taxon>
        <taxon>Aplysiida</taxon>
        <taxon>Aplysioidea</taxon>
        <taxon>Aplysiidae</taxon>
        <taxon>Aplysia</taxon>
    </lineage>
</organism>
<dbReference type="Proteomes" id="UP000694888">
    <property type="component" value="Unplaced"/>
</dbReference>
<evidence type="ECO:0000256" key="2">
    <source>
        <dbReference type="ARBA" id="ARBA00023002"/>
    </source>
</evidence>
<dbReference type="InterPro" id="IPR036111">
    <property type="entry name" value="Mal/L-sulfo/L-lacto_DH-like_sf"/>
</dbReference>
<dbReference type="PANTHER" id="PTHR11091">
    <property type="entry name" value="OXIDOREDUCTASE-RELATED"/>
    <property type="match status" value="1"/>
</dbReference>
<dbReference type="InterPro" id="IPR043144">
    <property type="entry name" value="Mal/L-sulf/L-lact_DH-like_ah"/>
</dbReference>
<accession>A0ABM1W5C2</accession>
<name>A0ABM1W5C2_APLCA</name>
<comment type="similarity">
    <text evidence="1">Belongs to the LDH2/MDH2 oxidoreductase family.</text>
</comment>
<reference evidence="4" key="1">
    <citation type="submission" date="2025-08" db="UniProtKB">
        <authorList>
            <consortium name="RefSeq"/>
        </authorList>
    </citation>
    <scope>IDENTIFICATION</scope>
</reference>
<proteinExistence type="inferred from homology"/>
<dbReference type="Gene3D" id="3.30.1370.60">
    <property type="entry name" value="Hypothetical oxidoreductase yiak, domain 2"/>
    <property type="match status" value="1"/>
</dbReference>
<evidence type="ECO:0000313" key="3">
    <source>
        <dbReference type="Proteomes" id="UP000694888"/>
    </source>
</evidence>
<protein>
    <submittedName>
        <fullName evidence="4">Uncharacterized oxidoreductase YjmC</fullName>
    </submittedName>
</protein>
<dbReference type="SUPFAM" id="SSF89733">
    <property type="entry name" value="L-sulfolactate dehydrogenase-like"/>
    <property type="match status" value="1"/>
</dbReference>
<keyword evidence="2" id="KW-0560">Oxidoreductase</keyword>
<dbReference type="Pfam" id="PF02615">
    <property type="entry name" value="Ldh_2"/>
    <property type="match status" value="1"/>
</dbReference>
<dbReference type="Gene3D" id="1.10.1530.10">
    <property type="match status" value="1"/>
</dbReference>
<dbReference type="InterPro" id="IPR043143">
    <property type="entry name" value="Mal/L-sulf/L-lact_DH-like_NADP"/>
</dbReference>
<dbReference type="RefSeq" id="XP_035829865.1">
    <property type="nucleotide sequence ID" value="XM_035973972.1"/>
</dbReference>
<evidence type="ECO:0000256" key="1">
    <source>
        <dbReference type="ARBA" id="ARBA00006056"/>
    </source>
</evidence>